<feature type="transmembrane region" description="Helical" evidence="1">
    <location>
        <begin position="151"/>
        <end position="168"/>
    </location>
</feature>
<keyword evidence="1" id="KW-0812">Transmembrane</keyword>
<dbReference type="SMART" id="SM00563">
    <property type="entry name" value="PlsC"/>
    <property type="match status" value="1"/>
</dbReference>
<keyword evidence="3" id="KW-1185">Reference proteome</keyword>
<evidence type="ECO:0000256" key="1">
    <source>
        <dbReference type="SAM" id="Phobius"/>
    </source>
</evidence>
<dbReference type="SUPFAM" id="SSF103473">
    <property type="entry name" value="MFS general substrate transporter"/>
    <property type="match status" value="1"/>
</dbReference>
<dbReference type="Pfam" id="PF01553">
    <property type="entry name" value="Acyltransferase"/>
    <property type="match status" value="1"/>
</dbReference>
<dbReference type="PANTHER" id="PTHR28658">
    <property type="entry name" value="TRANSMEMBRANE PROTEIN 180"/>
    <property type="match status" value="1"/>
</dbReference>
<dbReference type="PANTHER" id="PTHR28658:SF1">
    <property type="entry name" value="MAJOR FACILITATOR SUPERFAMILY DOMAIN CONTAINING 13B"/>
    <property type="match status" value="1"/>
</dbReference>
<dbReference type="InterPro" id="IPR032098">
    <property type="entry name" value="Acyltransf_C"/>
</dbReference>
<evidence type="ECO:0000313" key="3">
    <source>
        <dbReference type="Proteomes" id="UP000035642"/>
    </source>
</evidence>
<dbReference type="Proteomes" id="UP000035642">
    <property type="component" value="Unassembled WGS sequence"/>
</dbReference>
<dbReference type="Pfam" id="PF13347">
    <property type="entry name" value="MFS_2"/>
    <property type="match status" value="1"/>
</dbReference>
<feature type="transmembrane region" description="Helical" evidence="1">
    <location>
        <begin position="49"/>
        <end position="64"/>
    </location>
</feature>
<evidence type="ECO:0000259" key="2">
    <source>
        <dbReference type="SMART" id="SM00563"/>
    </source>
</evidence>
<name>A0A0K0CTR0_ANGCA</name>
<keyword evidence="1" id="KW-1133">Transmembrane helix</keyword>
<dbReference type="InterPro" id="IPR040035">
    <property type="entry name" value="TMEM180"/>
</dbReference>
<sequence length="676" mass="76451">MFTFFRIKINQENPLVSIACGQFALSLMQAMFMFYYVKIYLVVFRVPQLWFNVAQSLFMLWNAINDPLFGYLQDKPGSWMNSRTGVIRSFAPYLASSFVLMWIPWSEGSYLEGLHLIVSLFLYDAFYSAVGVAWGALFADSTKEPGLRVSAVRYSQIAILLSVNIVVITEKLSHSLERFWVFQLIASFVAVIAVVCFIIASSLKRTLPLLNDEVNLQQSSASGKEIGSMLTSVREIFSERDFVAIVVTNFIHSARSITHMNFASTATDLLIPQTIIPKGSLRLSLFYGVLTVGPQVLLILSKELVVKNGAYRILMMSYAVSILSGLFFLVSSNPFCVMLFMLVDWTALSSLVFSMNALFVKPAQSVAPILVIYILDQYGYSLKLYGDIEKLKESPDCALVLANHQSDVDWVVLVMLAQRQGRYGNDAGFRVMVKHIIHYVPLFGWYIYQHGYVYVRRFGEFLYGPVLKQLSWLDSLGEPFWLLVFPEGTRYSLKKKEALLASQEFCQRKGIPELTNVLCPRVGGIFLAVERLDSLDALYDVTIAYGQTRLPSRRGVAPSMLEFVCGEQAAKVLSVHVKRYSAKELRKSRKELQDWIMMAYSKKDRLLEDYYKTGEFPEPVSLAEQSVSICRTLPPTLFFVAALVAPYYVPAVRNAYLLTLASSPLLIFWLEATKCV</sequence>
<feature type="transmembrane region" description="Helical" evidence="1">
    <location>
        <begin position="117"/>
        <end position="139"/>
    </location>
</feature>
<organism evidence="3 4">
    <name type="scientific">Angiostrongylus cantonensis</name>
    <name type="common">Rat lungworm</name>
    <dbReference type="NCBI Taxonomy" id="6313"/>
    <lineage>
        <taxon>Eukaryota</taxon>
        <taxon>Metazoa</taxon>
        <taxon>Ecdysozoa</taxon>
        <taxon>Nematoda</taxon>
        <taxon>Chromadorea</taxon>
        <taxon>Rhabditida</taxon>
        <taxon>Rhabditina</taxon>
        <taxon>Rhabditomorpha</taxon>
        <taxon>Strongyloidea</taxon>
        <taxon>Metastrongylidae</taxon>
        <taxon>Angiostrongylus</taxon>
    </lineage>
</organism>
<reference evidence="4" key="2">
    <citation type="submission" date="2017-02" db="UniProtKB">
        <authorList>
            <consortium name="WormBaseParasite"/>
        </authorList>
    </citation>
    <scope>IDENTIFICATION</scope>
</reference>
<feature type="transmembrane region" description="Helical" evidence="1">
    <location>
        <begin position="180"/>
        <end position="200"/>
    </location>
</feature>
<dbReference type="AlphaFoldDB" id="A0A0K0CTR0"/>
<keyword evidence="1" id="KW-0472">Membrane</keyword>
<dbReference type="STRING" id="6313.A0A0K0CTR0"/>
<dbReference type="InterPro" id="IPR036259">
    <property type="entry name" value="MFS_trans_sf"/>
</dbReference>
<dbReference type="SUPFAM" id="SSF69593">
    <property type="entry name" value="Glycerol-3-phosphate (1)-acyltransferase"/>
    <property type="match status" value="1"/>
</dbReference>
<dbReference type="CDD" id="cd07990">
    <property type="entry name" value="LPLAT_LCLAT1-like"/>
    <property type="match status" value="1"/>
</dbReference>
<dbReference type="Pfam" id="PF16076">
    <property type="entry name" value="Acyltransf_C"/>
    <property type="match status" value="1"/>
</dbReference>
<protein>
    <submittedName>
        <fullName evidence="4">PlsC domain-containing protein</fullName>
    </submittedName>
</protein>
<feature type="transmembrane region" description="Helical" evidence="1">
    <location>
        <begin position="85"/>
        <end position="105"/>
    </location>
</feature>
<dbReference type="InterPro" id="IPR002123">
    <property type="entry name" value="Plipid/glycerol_acylTrfase"/>
</dbReference>
<dbReference type="Gene3D" id="1.20.1250.20">
    <property type="entry name" value="MFS general substrate transporter like domains"/>
    <property type="match status" value="1"/>
</dbReference>
<accession>A0A0K0CTR0</accession>
<feature type="transmembrane region" description="Helical" evidence="1">
    <location>
        <begin position="15"/>
        <end position="37"/>
    </location>
</feature>
<feature type="domain" description="Phospholipid/glycerol acyltransferase" evidence="2">
    <location>
        <begin position="398"/>
        <end position="522"/>
    </location>
</feature>
<reference evidence="3" key="1">
    <citation type="submission" date="2012-09" db="EMBL/GenBank/DDBJ databases">
        <authorList>
            <person name="Martin A.A."/>
        </authorList>
    </citation>
    <scope>NUCLEOTIDE SEQUENCE</scope>
</reference>
<evidence type="ECO:0000313" key="4">
    <source>
        <dbReference type="WBParaSite" id="ACAC_0000050401-mRNA-1"/>
    </source>
</evidence>
<dbReference type="GO" id="GO:0016746">
    <property type="term" value="F:acyltransferase activity"/>
    <property type="evidence" value="ECO:0007669"/>
    <property type="project" value="InterPro"/>
</dbReference>
<dbReference type="WBParaSite" id="ACAC_0000050401-mRNA-1">
    <property type="protein sequence ID" value="ACAC_0000050401-mRNA-1"/>
    <property type="gene ID" value="ACAC_0000050401"/>
</dbReference>
<proteinExistence type="predicted"/>